<reference evidence="5 6" key="1">
    <citation type="journal article" date="2014" name="Genome Announc.">
        <title>Draft Genome Sequence of Bacillus alcalophilus AV1934, a Classic Alkaliphile Isolated from Human Feces in 1934.</title>
        <authorList>
            <person name="Attie O."/>
            <person name="Jayaprakash A."/>
            <person name="Shah H."/>
            <person name="Paulsen I.T."/>
            <person name="Morino M."/>
            <person name="Takahashi Y."/>
            <person name="Narumi I."/>
            <person name="Sachidanandam R."/>
            <person name="Satoh K."/>
            <person name="Ito M."/>
            <person name="Krulwich T.A."/>
        </authorList>
    </citation>
    <scope>NUCLEOTIDE SEQUENCE [LARGE SCALE GENOMIC DNA]</scope>
    <source>
        <strain evidence="5 6">AV1934</strain>
    </source>
</reference>
<gene>
    <name evidence="5" type="ORF">BALCAV_0220395</name>
</gene>
<dbReference type="GO" id="GO:0003723">
    <property type="term" value="F:RNA binding"/>
    <property type="evidence" value="ECO:0007669"/>
    <property type="project" value="UniProtKB-KW"/>
</dbReference>
<dbReference type="SUPFAM" id="SSF53335">
    <property type="entry name" value="S-adenosyl-L-methionine-dependent methyltransferases"/>
    <property type="match status" value="1"/>
</dbReference>
<comment type="caution">
    <text evidence="5">The sequence shown here is derived from an EMBL/GenBank/DDBJ whole genome shotgun (WGS) entry which is preliminary data.</text>
</comment>
<organism evidence="5 6">
    <name type="scientific">Alkalihalobacillus alcalophilus ATCC 27647 = CGMCC 1.3604</name>
    <dbReference type="NCBI Taxonomy" id="1218173"/>
    <lineage>
        <taxon>Bacteria</taxon>
        <taxon>Bacillati</taxon>
        <taxon>Bacillota</taxon>
        <taxon>Bacilli</taxon>
        <taxon>Bacillales</taxon>
        <taxon>Bacillaceae</taxon>
        <taxon>Alkalihalobacillus</taxon>
    </lineage>
</organism>
<protein>
    <submittedName>
        <fullName evidence="5">Methyltransferase type 11</fullName>
    </submittedName>
</protein>
<sequence>MMLNEKRVFLKSFMHSPKAIGSIIPSSPYLVQSMVNQVNLQKNSKVVELGAGTGVLTETILKESKLDHPLIVFENNSSLKQSLNRFASEITIFDDAFNLKGSLNEQEKSIDYIFSGLPLLNFKKEVLINLLDQIEYILKPGGKFIAFQYTPFLLPYLNAAFDKTSLKIVPLNIPPAFVFVCEKRH</sequence>
<keyword evidence="1 5" id="KW-0489">Methyltransferase</keyword>
<evidence type="ECO:0000256" key="1">
    <source>
        <dbReference type="ARBA" id="ARBA00022603"/>
    </source>
</evidence>
<dbReference type="STRING" id="1218173.BALCAV_0220395"/>
<dbReference type="eggNOG" id="COG3963">
    <property type="taxonomic scope" value="Bacteria"/>
</dbReference>
<evidence type="ECO:0000256" key="3">
    <source>
        <dbReference type="ARBA" id="ARBA00022691"/>
    </source>
</evidence>
<evidence type="ECO:0000256" key="4">
    <source>
        <dbReference type="ARBA" id="ARBA00022884"/>
    </source>
</evidence>
<dbReference type="Pfam" id="PF00398">
    <property type="entry name" value="RrnaAD"/>
    <property type="match status" value="1"/>
</dbReference>
<name>A0A094YQS0_ALKAL</name>
<dbReference type="InterPro" id="IPR001737">
    <property type="entry name" value="KsgA/Erm"/>
</dbReference>
<dbReference type="Gene3D" id="3.40.50.150">
    <property type="entry name" value="Vaccinia Virus protein VP39"/>
    <property type="match status" value="1"/>
</dbReference>
<dbReference type="GO" id="GO:0008168">
    <property type="term" value="F:methyltransferase activity"/>
    <property type="evidence" value="ECO:0007669"/>
    <property type="project" value="UniProtKB-KW"/>
</dbReference>
<dbReference type="CDD" id="cd02440">
    <property type="entry name" value="AdoMet_MTases"/>
    <property type="match status" value="1"/>
</dbReference>
<keyword evidence="4" id="KW-0694">RNA-binding</keyword>
<dbReference type="EMBL" id="ALPT02000104">
    <property type="protein sequence ID" value="KGA95782.1"/>
    <property type="molecule type" value="Genomic_DNA"/>
</dbReference>
<dbReference type="GO" id="GO:0032259">
    <property type="term" value="P:methylation"/>
    <property type="evidence" value="ECO:0007669"/>
    <property type="project" value="UniProtKB-KW"/>
</dbReference>
<dbReference type="AlphaFoldDB" id="A0A094YQS0"/>
<dbReference type="InterPro" id="IPR029063">
    <property type="entry name" value="SAM-dependent_MTases_sf"/>
</dbReference>
<dbReference type="Proteomes" id="UP000002754">
    <property type="component" value="Unassembled WGS sequence"/>
</dbReference>
<keyword evidence="2" id="KW-0808">Transferase</keyword>
<keyword evidence="3" id="KW-0949">S-adenosyl-L-methionine</keyword>
<proteinExistence type="predicted"/>
<evidence type="ECO:0000313" key="6">
    <source>
        <dbReference type="Proteomes" id="UP000002754"/>
    </source>
</evidence>
<accession>A0A094YQS0</accession>
<evidence type="ECO:0000256" key="2">
    <source>
        <dbReference type="ARBA" id="ARBA00022679"/>
    </source>
</evidence>
<keyword evidence="6" id="KW-1185">Reference proteome</keyword>
<evidence type="ECO:0000313" key="5">
    <source>
        <dbReference type="EMBL" id="KGA95782.1"/>
    </source>
</evidence>